<evidence type="ECO:0000256" key="1">
    <source>
        <dbReference type="ARBA" id="ARBA00009369"/>
    </source>
</evidence>
<dbReference type="Gene3D" id="2.40.10.350">
    <property type="entry name" value="Rod shape-determining protein MreC, domain 2"/>
    <property type="match status" value="1"/>
</dbReference>
<dbReference type="InterPro" id="IPR055342">
    <property type="entry name" value="MreC_beta-barrel_core"/>
</dbReference>
<reference evidence="8 9" key="1">
    <citation type="journal article" date="2016" name="Nat. Commun.">
        <title>Thousands of microbial genomes shed light on interconnected biogeochemical processes in an aquifer system.</title>
        <authorList>
            <person name="Anantharaman K."/>
            <person name="Brown C.T."/>
            <person name="Hug L.A."/>
            <person name="Sharon I."/>
            <person name="Castelle C.J."/>
            <person name="Probst A.J."/>
            <person name="Thomas B.C."/>
            <person name="Singh A."/>
            <person name="Wilkins M.J."/>
            <person name="Karaoz U."/>
            <person name="Brodie E.L."/>
            <person name="Williams K.H."/>
            <person name="Hubbard S.S."/>
            <person name="Banfield J.F."/>
        </authorList>
    </citation>
    <scope>NUCLEOTIDE SEQUENCE [LARGE SCALE GENOMIC DNA]</scope>
</reference>
<evidence type="ECO:0000313" key="8">
    <source>
        <dbReference type="EMBL" id="OGG96703.1"/>
    </source>
</evidence>
<dbReference type="Gene3D" id="2.40.10.340">
    <property type="entry name" value="Rod shape-determining protein MreC, domain 1"/>
    <property type="match status" value="1"/>
</dbReference>
<keyword evidence="3 5" id="KW-0133">Cell shape</keyword>
<dbReference type="Proteomes" id="UP000178449">
    <property type="component" value="Unassembled WGS sequence"/>
</dbReference>
<dbReference type="NCBIfam" id="TIGR00219">
    <property type="entry name" value="mreC"/>
    <property type="match status" value="1"/>
</dbReference>
<comment type="caution">
    <text evidence="8">The sequence shown here is derived from an EMBL/GenBank/DDBJ whole genome shotgun (WGS) entry which is preliminary data.</text>
</comment>
<evidence type="ECO:0000256" key="2">
    <source>
        <dbReference type="ARBA" id="ARBA00013855"/>
    </source>
</evidence>
<protein>
    <recommendedName>
        <fullName evidence="2 5">Cell shape-determining protein MreC</fullName>
    </recommendedName>
    <alternativeName>
        <fullName evidence="4 5">Cell shape protein MreC</fullName>
    </alternativeName>
</protein>
<evidence type="ECO:0000256" key="3">
    <source>
        <dbReference type="ARBA" id="ARBA00022960"/>
    </source>
</evidence>
<dbReference type="STRING" id="1817772.A2527_03875"/>
<dbReference type="InterPro" id="IPR042177">
    <property type="entry name" value="Cell/Rod_1"/>
</dbReference>
<gene>
    <name evidence="8" type="ORF">A2527_03875</name>
</gene>
<feature type="domain" description="Rod shape-determining protein MreC beta-barrel core" evidence="7">
    <location>
        <begin position="123"/>
        <end position="268"/>
    </location>
</feature>
<dbReference type="AlphaFoldDB" id="A0A1F6GF14"/>
<dbReference type="GO" id="GO:0005886">
    <property type="term" value="C:plasma membrane"/>
    <property type="evidence" value="ECO:0007669"/>
    <property type="project" value="TreeGrafter"/>
</dbReference>
<evidence type="ECO:0000256" key="4">
    <source>
        <dbReference type="ARBA" id="ARBA00032089"/>
    </source>
</evidence>
<evidence type="ECO:0000256" key="6">
    <source>
        <dbReference type="SAM" id="Coils"/>
    </source>
</evidence>
<sequence>MLAFLKRYRFRISIGVVLLYFFLTLVGQIEAKRAENWFSGLIQTLTHPFLLVSETTTRGVSGLWNGYIALIHVQEQNQQLLEEIKILKEEVARGQEIRTAFNRQRRLLEFEQINQDKKVFAEVVGEVKRGFSKLLVLNKGSKDGIKRNFAVVTPEGVVGKIQSVTPYGSVVQLITDPNSQFPVLVQRNRAKAMIQGNLEGSLNIVHFPRRTDLEKGDLVITSGLAGIMPKGLAVGRVSSIEKKEFGLFQNANLTPAVDLNRLEEVIVILYVRSNIHQPLFSE</sequence>
<dbReference type="PIRSF" id="PIRSF038471">
    <property type="entry name" value="MreC"/>
    <property type="match status" value="1"/>
</dbReference>
<comment type="similarity">
    <text evidence="1 5">Belongs to the MreC family.</text>
</comment>
<dbReference type="Pfam" id="PF04085">
    <property type="entry name" value="MreC"/>
    <property type="match status" value="1"/>
</dbReference>
<dbReference type="InterPro" id="IPR007221">
    <property type="entry name" value="MreC"/>
</dbReference>
<dbReference type="PANTHER" id="PTHR34138">
    <property type="entry name" value="CELL SHAPE-DETERMINING PROTEIN MREC"/>
    <property type="match status" value="1"/>
</dbReference>
<comment type="function">
    <text evidence="5">Involved in formation and maintenance of cell shape.</text>
</comment>
<dbReference type="GO" id="GO:0008360">
    <property type="term" value="P:regulation of cell shape"/>
    <property type="evidence" value="ECO:0007669"/>
    <property type="project" value="UniProtKB-KW"/>
</dbReference>
<accession>A0A1F6GF14</accession>
<organism evidence="8 9">
    <name type="scientific">Candidatus Lambdaproteobacteria bacterium RIFOXYD2_FULL_50_16</name>
    <dbReference type="NCBI Taxonomy" id="1817772"/>
    <lineage>
        <taxon>Bacteria</taxon>
        <taxon>Pseudomonadati</taxon>
        <taxon>Pseudomonadota</taxon>
        <taxon>Candidatus Lambdaproteobacteria</taxon>
    </lineage>
</organism>
<name>A0A1F6GF14_9PROT</name>
<keyword evidence="6" id="KW-0175">Coiled coil</keyword>
<feature type="coiled-coil region" evidence="6">
    <location>
        <begin position="70"/>
        <end position="97"/>
    </location>
</feature>
<dbReference type="InterPro" id="IPR042175">
    <property type="entry name" value="Cell/Rod_MreC_2"/>
</dbReference>
<evidence type="ECO:0000313" key="9">
    <source>
        <dbReference type="Proteomes" id="UP000178449"/>
    </source>
</evidence>
<evidence type="ECO:0000256" key="5">
    <source>
        <dbReference type="PIRNR" id="PIRNR038471"/>
    </source>
</evidence>
<dbReference type="EMBL" id="MFNE01000010">
    <property type="protein sequence ID" value="OGG96703.1"/>
    <property type="molecule type" value="Genomic_DNA"/>
</dbReference>
<dbReference type="PANTHER" id="PTHR34138:SF1">
    <property type="entry name" value="CELL SHAPE-DETERMINING PROTEIN MREC"/>
    <property type="match status" value="1"/>
</dbReference>
<evidence type="ECO:0000259" key="7">
    <source>
        <dbReference type="Pfam" id="PF04085"/>
    </source>
</evidence>
<proteinExistence type="inferred from homology"/>